<dbReference type="Gene3D" id="1.25.40.10">
    <property type="entry name" value="Tetratricopeptide repeat domain"/>
    <property type="match status" value="2"/>
</dbReference>
<accession>A0A9N8ENU6</accession>
<proteinExistence type="predicted"/>
<organism evidence="2 3">
    <name type="scientific">Seminavis robusta</name>
    <dbReference type="NCBI Taxonomy" id="568900"/>
    <lineage>
        <taxon>Eukaryota</taxon>
        <taxon>Sar</taxon>
        <taxon>Stramenopiles</taxon>
        <taxon>Ochrophyta</taxon>
        <taxon>Bacillariophyta</taxon>
        <taxon>Bacillariophyceae</taxon>
        <taxon>Bacillariophycidae</taxon>
        <taxon>Naviculales</taxon>
        <taxon>Naviculaceae</taxon>
        <taxon>Seminavis</taxon>
    </lineage>
</organism>
<dbReference type="AlphaFoldDB" id="A0A9N8ENU6"/>
<dbReference type="PANTHER" id="PTHR47942">
    <property type="entry name" value="TETRATRICOPEPTIDE REPEAT (TPR)-LIKE SUPERFAMILY PROTEIN-RELATED"/>
    <property type="match status" value="1"/>
</dbReference>
<reference evidence="2" key="1">
    <citation type="submission" date="2020-06" db="EMBL/GenBank/DDBJ databases">
        <authorList>
            <consortium name="Plant Systems Biology data submission"/>
        </authorList>
    </citation>
    <scope>NUCLEOTIDE SEQUENCE</scope>
    <source>
        <strain evidence="2">D6</strain>
    </source>
</reference>
<dbReference type="Proteomes" id="UP001153069">
    <property type="component" value="Unassembled WGS sequence"/>
</dbReference>
<evidence type="ECO:0000256" key="1">
    <source>
        <dbReference type="ARBA" id="ARBA00022737"/>
    </source>
</evidence>
<dbReference type="InterPro" id="IPR011990">
    <property type="entry name" value="TPR-like_helical_dom_sf"/>
</dbReference>
<keyword evidence="1" id="KW-0677">Repeat</keyword>
<sequence length="674" mass="77458">MAARTTLRRLPRNHLQYRLFSSRRGKECQETLLERAETLIAEQEERQHDPVWQANARDTVQNLAAWGNRYSVYAFFHLVPFLDMDDSQDDQINTELMNQLLRNCFFLQKNRVMANGTIIYKLSNVRDRIPPNQETIALLLDDNHASEMKIAENCHWILTHFEQDEQIHSIIQECKENVTVQLLARRDTLSVAIAKARQLVEGHNMMKIHNDTFMLILTLALSNKEEEDEVISFLKWASNQYERGMIQVHMPSIALFVTTVTSDSLWQQEQPDRLLDALSSIGSNVVSEHPTVDDYTSAIRIWASTGHTETAMALLDYMTETASITPNLNCCNALLSVLANSKEANAGPWASQLLSKMTESFDLTPNYASYRLAIQSWENSPRRQHPRGPGVGGKQVLKTILEMAEHAKEERWSHRQPDRYVFWDAAFAIMKYDLTKLEEFQDWFEAEAIDGNPEAVISGNVYIRWIATFKRSRSTSGTEKAERAMSIVERMKRMSRKGLLKSFLSPDMCRVVLGCLQESEEHDAAKFISDTIADLEKTEHDDHGIRLYTSAMIMFSSIGDAPRAEDMMAKLHNAVQQSQPETRSRPDATDYNEVLTAWSRSPAPRAAERAEAIFDHMTRLHGTHLDNSLPNQNSYEILLKCWEKSELPFAEERALEVKRSQMRYHKQIMQKSQQ</sequence>
<keyword evidence="3" id="KW-1185">Reference proteome</keyword>
<evidence type="ECO:0000313" key="3">
    <source>
        <dbReference type="Proteomes" id="UP001153069"/>
    </source>
</evidence>
<comment type="caution">
    <text evidence="2">The sequence shown here is derived from an EMBL/GenBank/DDBJ whole genome shotgun (WGS) entry which is preliminary data.</text>
</comment>
<protein>
    <submittedName>
        <fullName evidence="2">Pentatricopeptide repeat-containing protein</fullName>
    </submittedName>
</protein>
<gene>
    <name evidence="2" type="ORF">SEMRO_1303_G260970.1</name>
</gene>
<evidence type="ECO:0000313" key="2">
    <source>
        <dbReference type="EMBL" id="CAB9522439.1"/>
    </source>
</evidence>
<name>A0A9N8ENU6_9STRA</name>
<dbReference type="PANTHER" id="PTHR47942:SF63">
    <property type="entry name" value="PENTATRICOPEPTIDE REPEAT-CONTAINING PROTEIN"/>
    <property type="match status" value="1"/>
</dbReference>
<dbReference type="Pfam" id="PF13812">
    <property type="entry name" value="PPR_3"/>
    <property type="match status" value="1"/>
</dbReference>
<dbReference type="InterPro" id="IPR002885">
    <property type="entry name" value="PPR_rpt"/>
</dbReference>
<dbReference type="InterPro" id="IPR051222">
    <property type="entry name" value="PPR/CCM1_RNA-binding"/>
</dbReference>
<dbReference type="EMBL" id="CAICTM010001301">
    <property type="protein sequence ID" value="CAB9522439.1"/>
    <property type="molecule type" value="Genomic_DNA"/>
</dbReference>